<protein>
    <recommendedName>
        <fullName evidence="1">non-specific serine/threonine protein kinase</fullName>
        <ecNumber evidence="1">2.7.11.1</ecNumber>
    </recommendedName>
</protein>
<organism evidence="9 10">
    <name type="scientific">Lacisediminihabitans profunda</name>
    <dbReference type="NCBI Taxonomy" id="2594790"/>
    <lineage>
        <taxon>Bacteria</taxon>
        <taxon>Bacillati</taxon>
        <taxon>Actinomycetota</taxon>
        <taxon>Actinomycetes</taxon>
        <taxon>Micrococcales</taxon>
        <taxon>Microbacteriaceae</taxon>
        <taxon>Lacisediminihabitans</taxon>
    </lineage>
</organism>
<dbReference type="InterPro" id="IPR011009">
    <property type="entry name" value="Kinase-like_dom_sf"/>
</dbReference>
<evidence type="ECO:0000256" key="4">
    <source>
        <dbReference type="ARBA" id="ARBA00022741"/>
    </source>
</evidence>
<accession>A0A5C8UUH5</accession>
<keyword evidence="7" id="KW-1133">Transmembrane helix</keyword>
<gene>
    <name evidence="9" type="ORF">FVP33_02970</name>
</gene>
<evidence type="ECO:0000259" key="8">
    <source>
        <dbReference type="PROSITE" id="PS50011"/>
    </source>
</evidence>
<dbReference type="Proteomes" id="UP000321379">
    <property type="component" value="Unassembled WGS sequence"/>
</dbReference>
<evidence type="ECO:0000313" key="9">
    <source>
        <dbReference type="EMBL" id="TXN32194.1"/>
    </source>
</evidence>
<comment type="caution">
    <text evidence="9">The sequence shown here is derived from an EMBL/GenBank/DDBJ whole genome shotgun (WGS) entry which is preliminary data.</text>
</comment>
<dbReference type="Pfam" id="PF00069">
    <property type="entry name" value="Pkinase"/>
    <property type="match status" value="1"/>
</dbReference>
<dbReference type="GO" id="GO:0004674">
    <property type="term" value="F:protein serine/threonine kinase activity"/>
    <property type="evidence" value="ECO:0007669"/>
    <property type="project" value="UniProtKB-KW"/>
</dbReference>
<keyword evidence="3" id="KW-0808">Transferase</keyword>
<evidence type="ECO:0000256" key="2">
    <source>
        <dbReference type="ARBA" id="ARBA00022527"/>
    </source>
</evidence>
<dbReference type="PROSITE" id="PS00108">
    <property type="entry name" value="PROTEIN_KINASE_ST"/>
    <property type="match status" value="1"/>
</dbReference>
<proteinExistence type="predicted"/>
<evidence type="ECO:0000256" key="6">
    <source>
        <dbReference type="ARBA" id="ARBA00022840"/>
    </source>
</evidence>
<dbReference type="InterPro" id="IPR008271">
    <property type="entry name" value="Ser/Thr_kinase_AS"/>
</dbReference>
<dbReference type="EMBL" id="VRMG01000004">
    <property type="protein sequence ID" value="TXN32194.1"/>
    <property type="molecule type" value="Genomic_DNA"/>
</dbReference>
<dbReference type="AlphaFoldDB" id="A0A5C8UUH5"/>
<keyword evidence="7" id="KW-0472">Membrane</keyword>
<dbReference type="Gene3D" id="3.30.200.20">
    <property type="entry name" value="Phosphorylase Kinase, domain 1"/>
    <property type="match status" value="1"/>
</dbReference>
<name>A0A5C8UUH5_9MICO</name>
<evidence type="ECO:0000256" key="1">
    <source>
        <dbReference type="ARBA" id="ARBA00012513"/>
    </source>
</evidence>
<keyword evidence="4" id="KW-0547">Nucleotide-binding</keyword>
<evidence type="ECO:0000256" key="5">
    <source>
        <dbReference type="ARBA" id="ARBA00022777"/>
    </source>
</evidence>
<keyword evidence="10" id="KW-1185">Reference proteome</keyword>
<evidence type="ECO:0000256" key="7">
    <source>
        <dbReference type="SAM" id="Phobius"/>
    </source>
</evidence>
<keyword evidence="5 9" id="KW-0418">Kinase</keyword>
<sequence length="382" mass="40217">MASVYRARDESLGRTVALKLFDSNATDAEALRRETSEIRLLASLNHHALVTLFDANVEDDRSDQRAYLAMELVDGPTLQARIERGPVAESDVAAMAADLAEALHVVHARGVVHRDIKPANILLAPSPVSNREFRAKLADFGIAHLIDSTRLTTPGTVVGTAAYVSPEQAKGEAPGAPTDIYALGLVLLETLTGTREFPGSMVESLGARLARDPVVPASLGTDWVQLLTAMTAQSPAERPSALEVAESAHAIERSAGSQLDRSDTVAFATPDDGQDNAPTALMTDAPTAVLGGHTAPAAAVRPSGDTGQRTEVFGHEEMPRPRRRLPRRVLAVGLTVLALAAVVVVLVLFAHGNPAPAPTASLPSVGGQLDAHLRQLLASVTK</sequence>
<dbReference type="CDD" id="cd14014">
    <property type="entry name" value="STKc_PknB_like"/>
    <property type="match status" value="1"/>
</dbReference>
<dbReference type="PANTHER" id="PTHR43289:SF6">
    <property type="entry name" value="SERINE_THREONINE-PROTEIN KINASE NEKL-3"/>
    <property type="match status" value="1"/>
</dbReference>
<dbReference type="SUPFAM" id="SSF56112">
    <property type="entry name" value="Protein kinase-like (PK-like)"/>
    <property type="match status" value="1"/>
</dbReference>
<keyword evidence="6" id="KW-0067">ATP-binding</keyword>
<feature type="transmembrane region" description="Helical" evidence="7">
    <location>
        <begin position="329"/>
        <end position="350"/>
    </location>
</feature>
<feature type="domain" description="Protein kinase" evidence="8">
    <location>
        <begin position="1"/>
        <end position="252"/>
    </location>
</feature>
<dbReference type="PROSITE" id="PS50011">
    <property type="entry name" value="PROTEIN_KINASE_DOM"/>
    <property type="match status" value="1"/>
</dbReference>
<evidence type="ECO:0000313" key="10">
    <source>
        <dbReference type="Proteomes" id="UP000321379"/>
    </source>
</evidence>
<dbReference type="GO" id="GO:0005524">
    <property type="term" value="F:ATP binding"/>
    <property type="evidence" value="ECO:0007669"/>
    <property type="project" value="UniProtKB-KW"/>
</dbReference>
<dbReference type="Gene3D" id="1.10.510.10">
    <property type="entry name" value="Transferase(Phosphotransferase) domain 1"/>
    <property type="match status" value="1"/>
</dbReference>
<dbReference type="SMART" id="SM00220">
    <property type="entry name" value="S_TKc"/>
    <property type="match status" value="1"/>
</dbReference>
<reference evidence="9 10" key="1">
    <citation type="submission" date="2019-08" db="EMBL/GenBank/DDBJ databases">
        <title>Bacterial whole genome sequence for Glaciihabitans sp. CHu50b-6-2.</title>
        <authorList>
            <person name="Jin L."/>
        </authorList>
    </citation>
    <scope>NUCLEOTIDE SEQUENCE [LARGE SCALE GENOMIC DNA]</scope>
    <source>
        <strain evidence="9 10">CHu50b-6-2</strain>
    </source>
</reference>
<evidence type="ECO:0000256" key="3">
    <source>
        <dbReference type="ARBA" id="ARBA00022679"/>
    </source>
</evidence>
<dbReference type="EC" id="2.7.11.1" evidence="1"/>
<dbReference type="InterPro" id="IPR000719">
    <property type="entry name" value="Prot_kinase_dom"/>
</dbReference>
<dbReference type="PANTHER" id="PTHR43289">
    <property type="entry name" value="MITOGEN-ACTIVATED PROTEIN KINASE KINASE KINASE 20-RELATED"/>
    <property type="match status" value="1"/>
</dbReference>
<keyword evidence="7" id="KW-0812">Transmembrane</keyword>
<keyword evidence="2 9" id="KW-0723">Serine/threonine-protein kinase</keyword>